<gene>
    <name evidence="1" type="ORF">AFUS01_LOCUS15040</name>
</gene>
<dbReference type="EMBL" id="CAJVCH010130962">
    <property type="protein sequence ID" value="CAG7726112.1"/>
    <property type="molecule type" value="Genomic_DNA"/>
</dbReference>
<organism evidence="1 2">
    <name type="scientific">Allacma fusca</name>
    <dbReference type="NCBI Taxonomy" id="39272"/>
    <lineage>
        <taxon>Eukaryota</taxon>
        <taxon>Metazoa</taxon>
        <taxon>Ecdysozoa</taxon>
        <taxon>Arthropoda</taxon>
        <taxon>Hexapoda</taxon>
        <taxon>Collembola</taxon>
        <taxon>Symphypleona</taxon>
        <taxon>Sminthuridae</taxon>
        <taxon>Allacma</taxon>
    </lineage>
</organism>
<keyword evidence="2" id="KW-1185">Reference proteome</keyword>
<sequence length="66" mass="7317">MRLYVLFFRNRAAAAAAAACFSLSRRSFSKNCHSPIRLTTPKLNIGLSLELSGKKSSSKLLFVQQI</sequence>
<protein>
    <submittedName>
        <fullName evidence="1">Uncharacterized protein</fullName>
    </submittedName>
</protein>
<comment type="caution">
    <text evidence="1">The sequence shown here is derived from an EMBL/GenBank/DDBJ whole genome shotgun (WGS) entry which is preliminary data.</text>
</comment>
<proteinExistence type="predicted"/>
<dbReference type="Proteomes" id="UP000708208">
    <property type="component" value="Unassembled WGS sequence"/>
</dbReference>
<reference evidence="1" key="1">
    <citation type="submission" date="2021-06" db="EMBL/GenBank/DDBJ databases">
        <authorList>
            <person name="Hodson N. C."/>
            <person name="Mongue J. A."/>
            <person name="Jaron S. K."/>
        </authorList>
    </citation>
    <scope>NUCLEOTIDE SEQUENCE</scope>
</reference>
<evidence type="ECO:0000313" key="2">
    <source>
        <dbReference type="Proteomes" id="UP000708208"/>
    </source>
</evidence>
<accession>A0A8J2JWX7</accession>
<dbReference type="AlphaFoldDB" id="A0A8J2JWX7"/>
<name>A0A8J2JWX7_9HEXA</name>
<evidence type="ECO:0000313" key="1">
    <source>
        <dbReference type="EMBL" id="CAG7726112.1"/>
    </source>
</evidence>